<protein>
    <submittedName>
        <fullName evidence="2">Uncharacterized protein</fullName>
    </submittedName>
</protein>
<organism evidence="2 3">
    <name type="scientific">Nothoprocta perdicaria</name>
    <name type="common">Chilean tinamou</name>
    <name type="synonym">Crypturus perdicarius</name>
    <dbReference type="NCBI Taxonomy" id="30464"/>
    <lineage>
        <taxon>Eukaryota</taxon>
        <taxon>Metazoa</taxon>
        <taxon>Chordata</taxon>
        <taxon>Craniata</taxon>
        <taxon>Vertebrata</taxon>
        <taxon>Euteleostomi</taxon>
        <taxon>Archelosauria</taxon>
        <taxon>Archosauria</taxon>
        <taxon>Dinosauria</taxon>
        <taxon>Saurischia</taxon>
        <taxon>Theropoda</taxon>
        <taxon>Coelurosauria</taxon>
        <taxon>Aves</taxon>
        <taxon>Palaeognathae</taxon>
        <taxon>Tinamiformes</taxon>
        <taxon>Tinamidae</taxon>
        <taxon>Nothoprocta</taxon>
    </lineage>
</organism>
<proteinExistence type="predicted"/>
<dbReference type="Proteomes" id="UP000694420">
    <property type="component" value="Unplaced"/>
</dbReference>
<accession>A0A8C6ZKG0</accession>
<reference evidence="2" key="2">
    <citation type="submission" date="2025-09" db="UniProtKB">
        <authorList>
            <consortium name="Ensembl"/>
        </authorList>
    </citation>
    <scope>IDENTIFICATION</scope>
</reference>
<feature type="compositionally biased region" description="Polar residues" evidence="1">
    <location>
        <begin position="1"/>
        <end position="20"/>
    </location>
</feature>
<dbReference type="Ensembl" id="ENSNPET00000017536.1">
    <property type="protein sequence ID" value="ENSNPEP00000017114.1"/>
    <property type="gene ID" value="ENSNPEG00000012747.1"/>
</dbReference>
<keyword evidence="3" id="KW-1185">Reference proteome</keyword>
<reference evidence="2" key="1">
    <citation type="submission" date="2025-08" db="UniProtKB">
        <authorList>
            <consortium name="Ensembl"/>
        </authorList>
    </citation>
    <scope>IDENTIFICATION</scope>
</reference>
<sequence>MSPLEQMQRTSQSPHSSNPAAPNAELHVCDCIGSLPCIYIHLKTSSMCSLFCFLLLWKQYILSLLLPCYECYQL</sequence>
<evidence type="ECO:0000313" key="2">
    <source>
        <dbReference type="Ensembl" id="ENSNPEP00000017114.1"/>
    </source>
</evidence>
<name>A0A8C6ZKG0_NOTPE</name>
<evidence type="ECO:0000256" key="1">
    <source>
        <dbReference type="SAM" id="MobiDB-lite"/>
    </source>
</evidence>
<dbReference type="AlphaFoldDB" id="A0A8C6ZKG0"/>
<feature type="region of interest" description="Disordered" evidence="1">
    <location>
        <begin position="1"/>
        <end position="21"/>
    </location>
</feature>
<evidence type="ECO:0000313" key="3">
    <source>
        <dbReference type="Proteomes" id="UP000694420"/>
    </source>
</evidence>